<evidence type="ECO:0000256" key="1">
    <source>
        <dbReference type="SAM" id="MobiDB-lite"/>
    </source>
</evidence>
<comment type="caution">
    <text evidence="2">The sequence shown here is derived from an EMBL/GenBank/DDBJ whole genome shotgun (WGS) entry which is preliminary data.</text>
</comment>
<name>A0AAE0K5U4_9PEZI</name>
<sequence length="784" mass="82700">MPYSNVNITDSQTSGGFVAPPSVSIPVVSVTLPDGNGGTTVRPASLPPRPEISNWPLDGENGGVFTQDCLFGTVFPTPPPPGQTPSPSTTSSTTTTPLPVWVTWPPGMIVPVTTSVSKSAPAPGDWVMPCKLWFLFFCIKWNDIDIQGWNWVLPPGIYPPGPPPWLKFPPPGLTLFGTLPPWPKITVGPKGEISYPDEPNCKTESASVCGITTMDSTTVSGGTTKTTSTSTGSRCETVYGCSLSDRASTTVITTGTACTPKPTTPANSDNVCAANAASDVSFAYYYEDYYLKNPPPTDDMPSSSGTDDDMPSMKRSAIAHDAGLVLHGREATIGLDDVQVGTLSLPDLPTDTGRIAKRAPTSKSWKKEWAVSRLSTLPKERWNTQPSGSNTVGSDGVSVVFQYNYNDDPNGAGQTVYLMGERTPHGSAAAARIIGKQLGICKLCTVVWMGRPMAAGGTLNANLPQAKGFIEQLRNIIVDVRRQNLQGKAVINRRNLGAQLDAMNIPIVKSSGISGGTIRRWPQKLVTAFHRPFSVPGRDIDHLNRRIAWNGQLKDNLDDQTDGPPPDSCEIVFKRDLAQSNNKREVAAAAAGGSCGNGPGSGGQSITFSSSNIPKPTCTAGGCGTFCKGYYGSPHPTGIPPDHGDPKDPNNGVPRSTTVIGSSSSSTPPSTTPKPSSSTSTPPPVPTASAVFGIPLTGSYTLCGLTNADYSTYASTSAQMAQFLPDLGPFTVHKRKCSYKGPEDKLGFLNGDDAPAMSCYASKATDFCALLNNPTVVQAVVCAF</sequence>
<gene>
    <name evidence="2" type="ORF">B0H63DRAFT_528137</name>
</gene>
<proteinExistence type="predicted"/>
<protein>
    <submittedName>
        <fullName evidence="2">Uncharacterized protein</fullName>
    </submittedName>
</protein>
<dbReference type="AlphaFoldDB" id="A0AAE0K5U4"/>
<feature type="compositionally biased region" description="Low complexity" evidence="1">
    <location>
        <begin position="85"/>
        <end position="95"/>
    </location>
</feature>
<evidence type="ECO:0000313" key="3">
    <source>
        <dbReference type="Proteomes" id="UP001285441"/>
    </source>
</evidence>
<reference evidence="2" key="2">
    <citation type="submission" date="2023-06" db="EMBL/GenBank/DDBJ databases">
        <authorList>
            <consortium name="Lawrence Berkeley National Laboratory"/>
            <person name="Haridas S."/>
            <person name="Hensen N."/>
            <person name="Bonometti L."/>
            <person name="Westerberg I."/>
            <person name="Brannstrom I.O."/>
            <person name="Guillou S."/>
            <person name="Cros-Aarteil S."/>
            <person name="Calhoun S."/>
            <person name="Kuo A."/>
            <person name="Mondo S."/>
            <person name="Pangilinan J."/>
            <person name="Riley R."/>
            <person name="LaButti K."/>
            <person name="Andreopoulos B."/>
            <person name="Lipzen A."/>
            <person name="Chen C."/>
            <person name="Yanf M."/>
            <person name="Daum C."/>
            <person name="Ng V."/>
            <person name="Clum A."/>
            <person name="Steindorff A."/>
            <person name="Ohm R."/>
            <person name="Martin F."/>
            <person name="Silar P."/>
            <person name="Natvig D."/>
            <person name="Lalanne C."/>
            <person name="Gautier V."/>
            <person name="Ament-velasquez S.L."/>
            <person name="Kruys A."/>
            <person name="Hutchinson M.I."/>
            <person name="Powell A.J."/>
            <person name="Barry K."/>
            <person name="Miller A.N."/>
            <person name="Grigoriev I.V."/>
            <person name="Debuchy R."/>
            <person name="Gladieux P."/>
            <person name="Thoren M.H."/>
            <person name="Johannesson H."/>
        </authorList>
    </citation>
    <scope>NUCLEOTIDE SEQUENCE</scope>
    <source>
        <strain evidence="2">CBS 232.78</strain>
    </source>
</reference>
<organism evidence="2 3">
    <name type="scientific">Podospora didyma</name>
    <dbReference type="NCBI Taxonomy" id="330526"/>
    <lineage>
        <taxon>Eukaryota</taxon>
        <taxon>Fungi</taxon>
        <taxon>Dikarya</taxon>
        <taxon>Ascomycota</taxon>
        <taxon>Pezizomycotina</taxon>
        <taxon>Sordariomycetes</taxon>
        <taxon>Sordariomycetidae</taxon>
        <taxon>Sordariales</taxon>
        <taxon>Podosporaceae</taxon>
        <taxon>Podospora</taxon>
    </lineage>
</organism>
<feature type="compositionally biased region" description="Low complexity" evidence="1">
    <location>
        <begin position="656"/>
        <end position="680"/>
    </location>
</feature>
<keyword evidence="3" id="KW-1185">Reference proteome</keyword>
<feature type="region of interest" description="Disordered" evidence="1">
    <location>
        <begin position="637"/>
        <end position="686"/>
    </location>
</feature>
<reference evidence="2" key="1">
    <citation type="journal article" date="2023" name="Mol. Phylogenet. Evol.">
        <title>Genome-scale phylogeny and comparative genomics of the fungal order Sordariales.</title>
        <authorList>
            <person name="Hensen N."/>
            <person name="Bonometti L."/>
            <person name="Westerberg I."/>
            <person name="Brannstrom I.O."/>
            <person name="Guillou S."/>
            <person name="Cros-Aarteil S."/>
            <person name="Calhoun S."/>
            <person name="Haridas S."/>
            <person name="Kuo A."/>
            <person name="Mondo S."/>
            <person name="Pangilinan J."/>
            <person name="Riley R."/>
            <person name="LaButti K."/>
            <person name="Andreopoulos B."/>
            <person name="Lipzen A."/>
            <person name="Chen C."/>
            <person name="Yan M."/>
            <person name="Daum C."/>
            <person name="Ng V."/>
            <person name="Clum A."/>
            <person name="Steindorff A."/>
            <person name="Ohm R.A."/>
            <person name="Martin F."/>
            <person name="Silar P."/>
            <person name="Natvig D.O."/>
            <person name="Lalanne C."/>
            <person name="Gautier V."/>
            <person name="Ament-Velasquez S.L."/>
            <person name="Kruys A."/>
            <person name="Hutchinson M.I."/>
            <person name="Powell A.J."/>
            <person name="Barry K."/>
            <person name="Miller A.N."/>
            <person name="Grigoriev I.V."/>
            <person name="Debuchy R."/>
            <person name="Gladieux P."/>
            <person name="Hiltunen Thoren M."/>
            <person name="Johannesson H."/>
        </authorList>
    </citation>
    <scope>NUCLEOTIDE SEQUENCE</scope>
    <source>
        <strain evidence="2">CBS 232.78</strain>
    </source>
</reference>
<dbReference type="EMBL" id="JAULSW010000009">
    <property type="protein sequence ID" value="KAK3370414.1"/>
    <property type="molecule type" value="Genomic_DNA"/>
</dbReference>
<dbReference type="Proteomes" id="UP001285441">
    <property type="component" value="Unassembled WGS sequence"/>
</dbReference>
<evidence type="ECO:0000313" key="2">
    <source>
        <dbReference type="EMBL" id="KAK3370414.1"/>
    </source>
</evidence>
<feature type="region of interest" description="Disordered" evidence="1">
    <location>
        <begin position="75"/>
        <end position="95"/>
    </location>
</feature>
<accession>A0AAE0K5U4</accession>